<dbReference type="PANTHER" id="PTHR24339">
    <property type="entry name" value="HOMEOBOX PROTEIN EMX-RELATED"/>
    <property type="match status" value="1"/>
</dbReference>
<protein>
    <submittedName>
        <fullName evidence="10">Homeotic protein empty spiracle</fullName>
    </submittedName>
</protein>
<sequence length="225" mass="25792">MRRVSVIQQTPSLTKPIPTKPKHGFSIDELVGTKEKTPSSSTEGLRMCSPIPNVLRTDTQVPNLSYMPYGRAVDLYDSTSSVFDSYLSPAFPGHNPHEDGMDCLPLSRSRFSLIGNREPVAQHQIQTPLPLLIGREPQHVYPWLLNRNIRFFPHRLQGADAPAFLFHPFRKPKRIRTAFSPSQLLQLEHAFEKNHYVVGSERRQLAQNLNLTETQVKVWFQNRRT</sequence>
<evidence type="ECO:0000259" key="9">
    <source>
        <dbReference type="PROSITE" id="PS50071"/>
    </source>
</evidence>
<dbReference type="AlphaFoldDB" id="A0A087UGK2"/>
<dbReference type="GO" id="GO:0005634">
    <property type="term" value="C:nucleus"/>
    <property type="evidence" value="ECO:0007669"/>
    <property type="project" value="UniProtKB-SubCell"/>
</dbReference>
<dbReference type="OMA" id="GHNPHED"/>
<keyword evidence="11" id="KW-1185">Reference proteome</keyword>
<evidence type="ECO:0000256" key="3">
    <source>
        <dbReference type="ARBA" id="ARBA00023125"/>
    </source>
</evidence>
<evidence type="ECO:0000256" key="2">
    <source>
        <dbReference type="ARBA" id="ARBA00007397"/>
    </source>
</evidence>
<feature type="non-terminal residue" evidence="10">
    <location>
        <position position="225"/>
    </location>
</feature>
<comment type="subcellular location">
    <subcellularLocation>
        <location evidence="1 6 7">Nucleus</location>
    </subcellularLocation>
</comment>
<feature type="domain" description="Homeobox" evidence="9">
    <location>
        <begin position="170"/>
        <end position="225"/>
    </location>
</feature>
<evidence type="ECO:0000256" key="6">
    <source>
        <dbReference type="PROSITE-ProRule" id="PRU00108"/>
    </source>
</evidence>
<evidence type="ECO:0000313" key="10">
    <source>
        <dbReference type="EMBL" id="KFM76491.1"/>
    </source>
</evidence>
<dbReference type="SUPFAM" id="SSF46689">
    <property type="entry name" value="Homeodomain-like"/>
    <property type="match status" value="1"/>
</dbReference>
<name>A0A087UGK2_STEMI</name>
<dbReference type="InterPro" id="IPR009057">
    <property type="entry name" value="Homeodomain-like_sf"/>
</dbReference>
<feature type="region of interest" description="Disordered" evidence="8">
    <location>
        <begin position="1"/>
        <end position="47"/>
    </location>
</feature>
<dbReference type="GO" id="GO:0000981">
    <property type="term" value="F:DNA-binding transcription factor activity, RNA polymerase II-specific"/>
    <property type="evidence" value="ECO:0007669"/>
    <property type="project" value="TreeGrafter"/>
</dbReference>
<dbReference type="Gene3D" id="1.10.10.60">
    <property type="entry name" value="Homeodomain-like"/>
    <property type="match status" value="1"/>
</dbReference>
<dbReference type="GO" id="GO:0000978">
    <property type="term" value="F:RNA polymerase II cis-regulatory region sequence-specific DNA binding"/>
    <property type="evidence" value="ECO:0007669"/>
    <property type="project" value="TreeGrafter"/>
</dbReference>
<evidence type="ECO:0000256" key="1">
    <source>
        <dbReference type="ARBA" id="ARBA00004123"/>
    </source>
</evidence>
<dbReference type="PROSITE" id="PS50071">
    <property type="entry name" value="HOMEOBOX_2"/>
    <property type="match status" value="1"/>
</dbReference>
<proteinExistence type="inferred from homology"/>
<dbReference type="Pfam" id="PF00046">
    <property type="entry name" value="Homeodomain"/>
    <property type="match status" value="1"/>
</dbReference>
<dbReference type="STRING" id="407821.A0A087UGK2"/>
<evidence type="ECO:0000256" key="8">
    <source>
        <dbReference type="SAM" id="MobiDB-lite"/>
    </source>
</evidence>
<dbReference type="InterPro" id="IPR050877">
    <property type="entry name" value="EMX-VAX-Noto_Homeobox_TFs"/>
</dbReference>
<evidence type="ECO:0000256" key="7">
    <source>
        <dbReference type="RuleBase" id="RU000682"/>
    </source>
</evidence>
<keyword evidence="4 6" id="KW-0371">Homeobox</keyword>
<dbReference type="PANTHER" id="PTHR24339:SF28">
    <property type="entry name" value="E5-RELATED"/>
    <property type="match status" value="1"/>
</dbReference>
<dbReference type="SMART" id="SM00389">
    <property type="entry name" value="HOX"/>
    <property type="match status" value="1"/>
</dbReference>
<reference evidence="10 11" key="1">
    <citation type="submission" date="2013-11" db="EMBL/GenBank/DDBJ databases">
        <title>Genome sequencing of Stegodyphus mimosarum.</title>
        <authorList>
            <person name="Bechsgaard J."/>
        </authorList>
    </citation>
    <scope>NUCLEOTIDE SEQUENCE [LARGE SCALE GENOMIC DNA]</scope>
</reference>
<evidence type="ECO:0000256" key="4">
    <source>
        <dbReference type="ARBA" id="ARBA00023155"/>
    </source>
</evidence>
<dbReference type="GO" id="GO:0030182">
    <property type="term" value="P:neuron differentiation"/>
    <property type="evidence" value="ECO:0007669"/>
    <property type="project" value="TreeGrafter"/>
</dbReference>
<evidence type="ECO:0000256" key="5">
    <source>
        <dbReference type="ARBA" id="ARBA00023242"/>
    </source>
</evidence>
<feature type="compositionally biased region" description="Polar residues" evidence="8">
    <location>
        <begin position="1"/>
        <end position="13"/>
    </location>
</feature>
<dbReference type="InterPro" id="IPR001356">
    <property type="entry name" value="HD"/>
</dbReference>
<dbReference type="EMBL" id="KK119713">
    <property type="protein sequence ID" value="KFM76491.1"/>
    <property type="molecule type" value="Genomic_DNA"/>
</dbReference>
<accession>A0A087UGK2</accession>
<gene>
    <name evidence="10" type="ORF">X975_24444</name>
</gene>
<dbReference type="OrthoDB" id="6436634at2759"/>
<keyword evidence="3 6" id="KW-0238">DNA-binding</keyword>
<organism evidence="10 11">
    <name type="scientific">Stegodyphus mimosarum</name>
    <name type="common">African social velvet spider</name>
    <dbReference type="NCBI Taxonomy" id="407821"/>
    <lineage>
        <taxon>Eukaryota</taxon>
        <taxon>Metazoa</taxon>
        <taxon>Ecdysozoa</taxon>
        <taxon>Arthropoda</taxon>
        <taxon>Chelicerata</taxon>
        <taxon>Arachnida</taxon>
        <taxon>Araneae</taxon>
        <taxon>Araneomorphae</taxon>
        <taxon>Entelegynae</taxon>
        <taxon>Eresoidea</taxon>
        <taxon>Eresidae</taxon>
        <taxon>Stegodyphus</taxon>
    </lineage>
</organism>
<keyword evidence="5 6" id="KW-0539">Nucleus</keyword>
<dbReference type="GO" id="GO:0007420">
    <property type="term" value="P:brain development"/>
    <property type="evidence" value="ECO:0007669"/>
    <property type="project" value="TreeGrafter"/>
</dbReference>
<evidence type="ECO:0000313" key="11">
    <source>
        <dbReference type="Proteomes" id="UP000054359"/>
    </source>
</evidence>
<dbReference type="CDD" id="cd00086">
    <property type="entry name" value="homeodomain"/>
    <property type="match status" value="1"/>
</dbReference>
<dbReference type="Proteomes" id="UP000054359">
    <property type="component" value="Unassembled WGS sequence"/>
</dbReference>
<dbReference type="FunFam" id="1.10.10.60:FF:000081">
    <property type="entry name" value="Empty spiracles homeobox 2"/>
    <property type="match status" value="1"/>
</dbReference>
<comment type="similarity">
    <text evidence="2">Belongs to the EMX homeobox family.</text>
</comment>